<feature type="chain" id="PRO_5013232452" description="Peptidase C1A papain C-terminal domain-containing protein" evidence="1">
    <location>
        <begin position="21"/>
        <end position="490"/>
    </location>
</feature>
<dbReference type="AlphaFoldDB" id="A0A1Y6BD17"/>
<dbReference type="SUPFAM" id="SSF54001">
    <property type="entry name" value="Cysteine proteinases"/>
    <property type="match status" value="1"/>
</dbReference>
<dbReference type="RefSeq" id="WP_132314910.1">
    <property type="nucleotide sequence ID" value="NZ_FWZT01000002.1"/>
</dbReference>
<dbReference type="Gene3D" id="3.90.70.10">
    <property type="entry name" value="Cysteine proteinases"/>
    <property type="match status" value="1"/>
</dbReference>
<protein>
    <recommendedName>
        <fullName evidence="4">Peptidase C1A papain C-terminal domain-containing protein</fullName>
    </recommendedName>
</protein>
<gene>
    <name evidence="2" type="ORF">SAMN06296036_102439</name>
</gene>
<organism evidence="2 3">
    <name type="scientific">Pseudobacteriovorax antillogorgiicola</name>
    <dbReference type="NCBI Taxonomy" id="1513793"/>
    <lineage>
        <taxon>Bacteria</taxon>
        <taxon>Pseudomonadati</taxon>
        <taxon>Bdellovibrionota</taxon>
        <taxon>Oligoflexia</taxon>
        <taxon>Oligoflexales</taxon>
        <taxon>Pseudobacteriovoracaceae</taxon>
        <taxon>Pseudobacteriovorax</taxon>
    </lineage>
</organism>
<evidence type="ECO:0000313" key="3">
    <source>
        <dbReference type="Proteomes" id="UP000192907"/>
    </source>
</evidence>
<proteinExistence type="predicted"/>
<name>A0A1Y6BD17_9BACT</name>
<evidence type="ECO:0000256" key="1">
    <source>
        <dbReference type="SAM" id="SignalP"/>
    </source>
</evidence>
<evidence type="ECO:0000313" key="2">
    <source>
        <dbReference type="EMBL" id="SME98286.1"/>
    </source>
</evidence>
<feature type="signal peptide" evidence="1">
    <location>
        <begin position="1"/>
        <end position="20"/>
    </location>
</feature>
<dbReference type="Proteomes" id="UP000192907">
    <property type="component" value="Unassembled WGS sequence"/>
</dbReference>
<dbReference type="STRING" id="1513793.SAMN06296036_102439"/>
<dbReference type="InterPro" id="IPR038765">
    <property type="entry name" value="Papain-like_cys_pep_sf"/>
</dbReference>
<dbReference type="EMBL" id="FWZT01000002">
    <property type="protein sequence ID" value="SME98286.1"/>
    <property type="molecule type" value="Genomic_DNA"/>
</dbReference>
<reference evidence="3" key="1">
    <citation type="submission" date="2017-04" db="EMBL/GenBank/DDBJ databases">
        <authorList>
            <person name="Varghese N."/>
            <person name="Submissions S."/>
        </authorList>
    </citation>
    <scope>NUCLEOTIDE SEQUENCE [LARGE SCALE GENOMIC DNA]</scope>
    <source>
        <strain evidence="3">RKEM611</strain>
    </source>
</reference>
<accession>A0A1Y6BD17</accession>
<sequence>MKITYLFGALVIASTTSFGAAANSSQREFYPSTVPSRIIGLMQGNFGSCAAAAQTHALEHQFALRGYSVRLSNFYSYNYIWRERAEEQNIKVSSTDLDLMEKWGPILPEFMWPEDGAGLFTAYNGSSSWFVSVTGSSENDEEIENHYRNFHVPRVSKAVLHDGIFSNARNLGYKDSFYAYSSRNDIIEFVKENVARDLAPVITVHGDILEEENMNLSTGLSKGYKFEEIDAKEPRHAVVAVGWDNSLYNGEGALIVRNSWNSPSRINAAQEVSDEDLDDFNRFRGKLQNGRKLPGFAAIPFSYIRKVARKYGDFGITIYDIDYRSFYNTYNRSRGAYKTLSVPFACEGSRIRSTSSETEKDRVQFAISEWRDATNLLESGDAFGRVLYRDILFRNALGTRKGADFKIAQVPTHSKFGDKRFDELLRGDFNHFYCYPSVLNSQQGRVWPNNQEMSSGMKSLIKDNFDLGFRNISSWKNFFDRALVDDLDQL</sequence>
<evidence type="ECO:0008006" key="4">
    <source>
        <dbReference type="Google" id="ProtNLM"/>
    </source>
</evidence>
<keyword evidence="1" id="KW-0732">Signal</keyword>
<keyword evidence="3" id="KW-1185">Reference proteome</keyword>